<evidence type="ECO:0000313" key="3">
    <source>
        <dbReference type="EMBL" id="CAB4223330.1"/>
    </source>
</evidence>
<proteinExistence type="predicted"/>
<sequence length="136" mass="14749">MSDSLYATQVAIKTALLADATFTASVGTRVYDRVPPDAVMPYVTIGESTAVPFDVKDKTGMDQTLTLHVWSGYQGRKQVKDIGAAIYGVLNRGTLSISGHTFVDCLFEFGDSFEDADGLARHGVYRYRVTTQQSGA</sequence>
<organism evidence="3">
    <name type="scientific">uncultured Caudovirales phage</name>
    <dbReference type="NCBI Taxonomy" id="2100421"/>
    <lineage>
        <taxon>Viruses</taxon>
        <taxon>Duplodnaviria</taxon>
        <taxon>Heunggongvirae</taxon>
        <taxon>Uroviricota</taxon>
        <taxon>Caudoviricetes</taxon>
        <taxon>Peduoviridae</taxon>
        <taxon>Maltschvirus</taxon>
        <taxon>Maltschvirus maltsch</taxon>
    </lineage>
</organism>
<evidence type="ECO:0000313" key="1">
    <source>
        <dbReference type="EMBL" id="CAB4176547.1"/>
    </source>
</evidence>
<dbReference type="EMBL" id="LR796943">
    <property type="protein sequence ID" value="CAB4176547.1"/>
    <property type="molecule type" value="Genomic_DNA"/>
</dbReference>
<dbReference type="EMBL" id="LR797536">
    <property type="protein sequence ID" value="CAB4223330.1"/>
    <property type="molecule type" value="Genomic_DNA"/>
</dbReference>
<dbReference type="InterPro" id="IPR021508">
    <property type="entry name" value="Gp17-like"/>
</dbReference>
<reference evidence="3" key="1">
    <citation type="submission" date="2020-05" db="EMBL/GenBank/DDBJ databases">
        <authorList>
            <person name="Chiriac C."/>
            <person name="Salcher M."/>
            <person name="Ghai R."/>
            <person name="Kavagutti S V."/>
        </authorList>
    </citation>
    <scope>NUCLEOTIDE SEQUENCE</scope>
</reference>
<name>A0A6J5T6S9_9CAUD</name>
<gene>
    <name evidence="2" type="ORF">UFOVP1425_43</name>
    <name evidence="3" type="ORF">UFOVP1672_21</name>
    <name evidence="1" type="ORF">UFOVP988_43</name>
</gene>
<protein>
    <submittedName>
        <fullName evidence="3">Tail completion protein</fullName>
    </submittedName>
</protein>
<dbReference type="InterPro" id="IPR053745">
    <property type="entry name" value="Viral_Tail_Comp_sf"/>
</dbReference>
<dbReference type="Gene3D" id="3.30.2000.30">
    <property type="match status" value="1"/>
</dbReference>
<accession>A0A6J5T6S9</accession>
<dbReference type="EMBL" id="LR797367">
    <property type="protein sequence ID" value="CAB4210811.1"/>
    <property type="molecule type" value="Genomic_DNA"/>
</dbReference>
<evidence type="ECO:0000313" key="2">
    <source>
        <dbReference type="EMBL" id="CAB4210811.1"/>
    </source>
</evidence>
<dbReference type="Pfam" id="PF11367">
    <property type="entry name" value="Tail_completion_gp17"/>
    <property type="match status" value="1"/>
</dbReference>